<accession>A0ABW6LI66</accession>
<proteinExistence type="predicted"/>
<reference evidence="3 4" key="1">
    <citation type="submission" date="2024-10" db="EMBL/GenBank/DDBJ databases">
        <title>The Natural Products Discovery Center: Release of the First 8490 Sequenced Strains for Exploring Actinobacteria Biosynthetic Diversity.</title>
        <authorList>
            <person name="Kalkreuter E."/>
            <person name="Kautsar S.A."/>
            <person name="Yang D."/>
            <person name="Bader C.D."/>
            <person name="Teijaro C.N."/>
            <person name="Fluegel L."/>
            <person name="Davis C.M."/>
            <person name="Simpson J.R."/>
            <person name="Lauterbach L."/>
            <person name="Steele A.D."/>
            <person name="Gui C."/>
            <person name="Meng S."/>
            <person name="Li G."/>
            <person name="Viehrig K."/>
            <person name="Ye F."/>
            <person name="Su P."/>
            <person name="Kiefer A.F."/>
            <person name="Nichols A."/>
            <person name="Cepeda A.J."/>
            <person name="Yan W."/>
            <person name="Fan B."/>
            <person name="Jiang Y."/>
            <person name="Adhikari A."/>
            <person name="Zheng C.-J."/>
            <person name="Schuster L."/>
            <person name="Cowan T.M."/>
            <person name="Smanski M.J."/>
            <person name="Chevrette M.G."/>
            <person name="De Carvalho L.P.S."/>
            <person name="Shen B."/>
        </authorList>
    </citation>
    <scope>NUCLEOTIDE SEQUENCE [LARGE SCALE GENOMIC DNA]</scope>
    <source>
        <strain evidence="3 4">NPDC007066</strain>
    </source>
</reference>
<gene>
    <name evidence="3" type="ORF">ACFYM3_26520</name>
</gene>
<dbReference type="EMBL" id="JBIAFP010000017">
    <property type="protein sequence ID" value="MFE9228123.1"/>
    <property type="molecule type" value="Genomic_DNA"/>
</dbReference>
<feature type="transmembrane region" description="Helical" evidence="2">
    <location>
        <begin position="15"/>
        <end position="37"/>
    </location>
</feature>
<keyword evidence="2" id="KW-0472">Membrane</keyword>
<evidence type="ECO:0000313" key="3">
    <source>
        <dbReference type="EMBL" id="MFE9228123.1"/>
    </source>
</evidence>
<evidence type="ECO:0008006" key="5">
    <source>
        <dbReference type="Google" id="ProtNLM"/>
    </source>
</evidence>
<feature type="region of interest" description="Disordered" evidence="1">
    <location>
        <begin position="61"/>
        <end position="80"/>
    </location>
</feature>
<evidence type="ECO:0000256" key="1">
    <source>
        <dbReference type="SAM" id="MobiDB-lite"/>
    </source>
</evidence>
<keyword evidence="2" id="KW-0812">Transmembrane</keyword>
<name>A0ABW6LI66_9ACTN</name>
<organism evidence="3 4">
    <name type="scientific">Streptomyces massasporeus</name>
    <dbReference type="NCBI Taxonomy" id="67324"/>
    <lineage>
        <taxon>Bacteria</taxon>
        <taxon>Bacillati</taxon>
        <taxon>Actinomycetota</taxon>
        <taxon>Actinomycetes</taxon>
        <taxon>Kitasatosporales</taxon>
        <taxon>Streptomycetaceae</taxon>
        <taxon>Streptomyces</taxon>
    </lineage>
</organism>
<keyword evidence="2" id="KW-1133">Transmembrane helix</keyword>
<sequence>MGYTAWRTQLRLHRAVLLLAGGRTVTQTVAVCGGLLAQRLRQRVQGRLRTDSRVVVQMAQQAANDGHPAPEGHSGRGASMRKIRTSTAIRTRAPGCDSVRLRGFHHLYI</sequence>
<evidence type="ECO:0000313" key="4">
    <source>
        <dbReference type="Proteomes" id="UP001601288"/>
    </source>
</evidence>
<comment type="caution">
    <text evidence="3">The sequence shown here is derived from an EMBL/GenBank/DDBJ whole genome shotgun (WGS) entry which is preliminary data.</text>
</comment>
<dbReference type="RefSeq" id="WP_388388509.1">
    <property type="nucleotide sequence ID" value="NZ_JBIAFP010000017.1"/>
</dbReference>
<evidence type="ECO:0000256" key="2">
    <source>
        <dbReference type="SAM" id="Phobius"/>
    </source>
</evidence>
<protein>
    <recommendedName>
        <fullName evidence="5">Secreted protein</fullName>
    </recommendedName>
</protein>
<dbReference type="Proteomes" id="UP001601288">
    <property type="component" value="Unassembled WGS sequence"/>
</dbReference>
<keyword evidence="4" id="KW-1185">Reference proteome</keyword>